<dbReference type="GO" id="GO:0042162">
    <property type="term" value="F:telomeric DNA binding"/>
    <property type="evidence" value="ECO:0000318"/>
    <property type="project" value="GO_Central"/>
</dbReference>
<sequence>MLVEEEEEEEEGPEGHNPFVALRLVAAASWHVVKERQVCDFPRVLAMLEAVGEAAPDLVHFRHLAKVRLGLQAKIIMTMLQNEEYFGHIYGAVDAFFPEHNSTVTHPKATAEDLQLVQAAQNNFRDLVLNLLSDHVERDKYVQEHLENDYGEAFSNVVEELFCDYLWQLERTLPKPDYQKLLEAVRSWGPRNNAQMNSAILSRYFTVMGYQLVGITARLSTSNPPSPARHSEGEVEMEEPSTPPEPCQARSNLGRSVVEPSCFQSPQERDSQEPQSSSQETGITERLSTSSPSSPPCHSVEEVEMEEPSTPPEPCEAPSHLGRSVVEPRCLQWPQERDSQELYSSSQETDESFDLVLDSSSEGLSSPFWKGEYQCTRHNTLIPTFQEHLRGPGSRCVRCSDSLTQPET</sequence>
<protein>
    <submittedName>
        <fullName evidence="3">TERF1 interacting nuclear factor 2</fullName>
    </submittedName>
</protein>
<dbReference type="Proteomes" id="UP000001646">
    <property type="component" value="Unplaced"/>
</dbReference>
<dbReference type="InterPro" id="IPR029400">
    <property type="entry name" value="TINF2_N"/>
</dbReference>
<evidence type="ECO:0000313" key="4">
    <source>
        <dbReference type="Proteomes" id="UP000001646"/>
    </source>
</evidence>
<dbReference type="GeneID" id="100552092"/>
<dbReference type="Bgee" id="ENSACAG00000004097">
    <property type="expression patterns" value="Expressed in kidney and 12 other cell types or tissues"/>
</dbReference>
<keyword evidence="4" id="KW-1185">Reference proteome</keyword>
<dbReference type="Ensembl" id="ENSACAT00000004064.4">
    <property type="protein sequence ID" value="ENSACAP00000003972.4"/>
    <property type="gene ID" value="ENSACAG00000004097.4"/>
</dbReference>
<feature type="domain" description="TERF1-interacting nuclear factor 2 N-terminal" evidence="2">
    <location>
        <begin position="30"/>
        <end position="180"/>
    </location>
</feature>
<dbReference type="InterPro" id="IPR039098">
    <property type="entry name" value="TINF2"/>
</dbReference>
<reference evidence="3" key="1">
    <citation type="submission" date="2009-12" db="EMBL/GenBank/DDBJ databases">
        <title>The Genome Sequence of Anolis carolinensis (Green Anole Lizard).</title>
        <authorList>
            <consortium name="The Genome Sequencing Platform"/>
            <person name="Di Palma F."/>
            <person name="Alfoldi J."/>
            <person name="Heiman D."/>
            <person name="Young S."/>
            <person name="Grabherr M."/>
            <person name="Johnson J."/>
            <person name="Lander E.S."/>
            <person name="Lindblad-Toh K."/>
        </authorList>
    </citation>
    <scope>NUCLEOTIDE SEQUENCE [LARGE SCALE GENOMIC DNA]</scope>
    <source>
        <strain evidence="3">JBL SC #1</strain>
    </source>
</reference>
<dbReference type="AlphaFoldDB" id="H9G8H1"/>
<evidence type="ECO:0000313" key="3">
    <source>
        <dbReference type="Ensembl" id="ENSACAP00000003972.4"/>
    </source>
</evidence>
<dbReference type="GO" id="GO:0070187">
    <property type="term" value="C:shelterin complex"/>
    <property type="evidence" value="ECO:0000318"/>
    <property type="project" value="GO_Central"/>
</dbReference>
<dbReference type="RefSeq" id="XP_008117766.1">
    <property type="nucleotide sequence ID" value="XM_008119559.3"/>
</dbReference>
<name>H9G8H1_ANOCA</name>
<dbReference type="STRING" id="28377.ENSACAP00000003972"/>
<reference evidence="3" key="3">
    <citation type="submission" date="2025-09" db="UniProtKB">
        <authorList>
            <consortium name="Ensembl"/>
        </authorList>
    </citation>
    <scope>IDENTIFICATION</scope>
</reference>
<dbReference type="HOGENOM" id="CLU_1242531_0_0_1"/>
<evidence type="ECO:0000259" key="2">
    <source>
        <dbReference type="Pfam" id="PF14973"/>
    </source>
</evidence>
<accession>H9G8H1</accession>
<dbReference type="CTD" id="26277"/>
<dbReference type="GeneTree" id="ENSGT00400000022326"/>
<organism evidence="3 4">
    <name type="scientific">Anolis carolinensis</name>
    <name type="common">Green anole</name>
    <name type="synonym">American chameleon</name>
    <dbReference type="NCBI Taxonomy" id="28377"/>
    <lineage>
        <taxon>Eukaryota</taxon>
        <taxon>Metazoa</taxon>
        <taxon>Chordata</taxon>
        <taxon>Craniata</taxon>
        <taxon>Vertebrata</taxon>
        <taxon>Euteleostomi</taxon>
        <taxon>Lepidosauria</taxon>
        <taxon>Squamata</taxon>
        <taxon>Bifurcata</taxon>
        <taxon>Unidentata</taxon>
        <taxon>Episquamata</taxon>
        <taxon>Toxicofera</taxon>
        <taxon>Iguania</taxon>
        <taxon>Dactyloidae</taxon>
        <taxon>Anolis</taxon>
    </lineage>
</organism>
<dbReference type="Pfam" id="PF14973">
    <property type="entry name" value="TINF2_N"/>
    <property type="match status" value="1"/>
</dbReference>
<dbReference type="CDD" id="cd11657">
    <property type="entry name" value="TIN2_N"/>
    <property type="match status" value="1"/>
</dbReference>
<feature type="region of interest" description="Disordered" evidence="1">
    <location>
        <begin position="218"/>
        <end position="361"/>
    </location>
</feature>
<evidence type="ECO:0000256" key="1">
    <source>
        <dbReference type="SAM" id="MobiDB-lite"/>
    </source>
</evidence>
<proteinExistence type="predicted"/>
<dbReference type="GO" id="GO:0016233">
    <property type="term" value="P:telomere capping"/>
    <property type="evidence" value="ECO:0000318"/>
    <property type="project" value="GO_Central"/>
</dbReference>
<dbReference type="PANTHER" id="PTHR15512:SF0">
    <property type="entry name" value="TERF1-INTERACTING NUCLEAR FACTOR 2"/>
    <property type="match status" value="1"/>
</dbReference>
<feature type="compositionally biased region" description="Polar residues" evidence="1">
    <location>
        <begin position="273"/>
        <end position="282"/>
    </location>
</feature>
<dbReference type="GO" id="GO:1904356">
    <property type="term" value="P:regulation of telomere maintenance via telomere lengthening"/>
    <property type="evidence" value="ECO:0000318"/>
    <property type="project" value="GO_Central"/>
</dbReference>
<gene>
    <name evidence="3" type="primary">TINF2</name>
</gene>
<reference evidence="3" key="2">
    <citation type="submission" date="2025-08" db="UniProtKB">
        <authorList>
            <consortium name="Ensembl"/>
        </authorList>
    </citation>
    <scope>IDENTIFICATION</scope>
</reference>
<dbReference type="OrthoDB" id="9948370at2759"/>
<dbReference type="eggNOG" id="ENOG502S5UZ">
    <property type="taxonomic scope" value="Eukaryota"/>
</dbReference>
<dbReference type="PANTHER" id="PTHR15512">
    <property type="entry name" value="TERF1-INTERACTING NUCLEAR FACTOR 2"/>
    <property type="match status" value="1"/>
</dbReference>
<dbReference type="InParanoid" id="H9G8H1"/>